<reference evidence="2 3" key="1">
    <citation type="submission" date="2020-09" db="EMBL/GenBank/DDBJ databases">
        <title>Dyella sp. 7MK23 isolated from forest soil.</title>
        <authorList>
            <person name="Fu J."/>
        </authorList>
    </citation>
    <scope>NUCLEOTIDE SEQUENCE [LARGE SCALE GENOMIC DNA]</scope>
    <source>
        <strain evidence="2 3">7MK23</strain>
    </source>
</reference>
<dbReference type="CDD" id="cd04301">
    <property type="entry name" value="NAT_SF"/>
    <property type="match status" value="1"/>
</dbReference>
<protein>
    <submittedName>
        <fullName evidence="2">GNAT family N-acetyltransferase</fullName>
    </submittedName>
</protein>
<dbReference type="Proteomes" id="UP000651010">
    <property type="component" value="Unassembled WGS sequence"/>
</dbReference>
<dbReference type="PROSITE" id="PS51186">
    <property type="entry name" value="GNAT"/>
    <property type="match status" value="1"/>
</dbReference>
<organism evidence="2 3">
    <name type="scientific">Dyella acidiphila</name>
    <dbReference type="NCBI Taxonomy" id="2775866"/>
    <lineage>
        <taxon>Bacteria</taxon>
        <taxon>Pseudomonadati</taxon>
        <taxon>Pseudomonadota</taxon>
        <taxon>Gammaproteobacteria</taxon>
        <taxon>Lysobacterales</taxon>
        <taxon>Rhodanobacteraceae</taxon>
        <taxon>Dyella</taxon>
    </lineage>
</organism>
<dbReference type="EMBL" id="JACZZA010000006">
    <property type="protein sequence ID" value="MBE1160923.1"/>
    <property type="molecule type" value="Genomic_DNA"/>
</dbReference>
<proteinExistence type="predicted"/>
<dbReference type="InterPro" id="IPR016181">
    <property type="entry name" value="Acyl_CoA_acyltransferase"/>
</dbReference>
<dbReference type="InterPro" id="IPR052777">
    <property type="entry name" value="Acetyltransferase_Enz"/>
</dbReference>
<sequence>MATAEIRHAVFPRDAAIVRVLFQEYAAGLGVDLSFQRFDDELGGLPGKYAAPAGCLLLAWHGELPVGCIALRRIDDGTCEMKRLYVRPQARGEALGRRLVLRLCEEARTAGYARICLDTLATMASAQALYASLGFVPIAPYVYNPLPGTKFMALELGG</sequence>
<keyword evidence="3" id="KW-1185">Reference proteome</keyword>
<comment type="caution">
    <text evidence="2">The sequence shown here is derived from an EMBL/GenBank/DDBJ whole genome shotgun (WGS) entry which is preliminary data.</text>
</comment>
<dbReference type="SUPFAM" id="SSF55729">
    <property type="entry name" value="Acyl-CoA N-acyltransferases (Nat)"/>
    <property type="match status" value="1"/>
</dbReference>
<dbReference type="PANTHER" id="PTHR43305:SF1">
    <property type="entry name" value="FAMILY N-ACETYLTRANSFERASE, PUTATIVE (AFU_ORTHOLOGUE AFUA_2G01380)-RELATED"/>
    <property type="match status" value="1"/>
</dbReference>
<dbReference type="PANTHER" id="PTHR43305">
    <property type="entry name" value="FAMILY N-ACETYLTRANSFERASE, PUTATIVE (AFU_ORTHOLOGUE AFUA_2G01380)-RELATED"/>
    <property type="match status" value="1"/>
</dbReference>
<evidence type="ECO:0000313" key="2">
    <source>
        <dbReference type="EMBL" id="MBE1160923.1"/>
    </source>
</evidence>
<dbReference type="Gene3D" id="3.40.630.30">
    <property type="match status" value="1"/>
</dbReference>
<dbReference type="Pfam" id="PF00583">
    <property type="entry name" value="Acetyltransf_1"/>
    <property type="match status" value="1"/>
</dbReference>
<evidence type="ECO:0000313" key="3">
    <source>
        <dbReference type="Proteomes" id="UP000651010"/>
    </source>
</evidence>
<accession>A0ABR9GA37</accession>
<dbReference type="InterPro" id="IPR000182">
    <property type="entry name" value="GNAT_dom"/>
</dbReference>
<name>A0ABR9GA37_9GAMM</name>
<feature type="domain" description="N-acetyltransferase" evidence="1">
    <location>
        <begin position="4"/>
        <end position="157"/>
    </location>
</feature>
<evidence type="ECO:0000259" key="1">
    <source>
        <dbReference type="PROSITE" id="PS51186"/>
    </source>
</evidence>
<gene>
    <name evidence="2" type="ORF">IGX34_11020</name>
</gene>